<evidence type="ECO:0000313" key="1">
    <source>
        <dbReference type="EMBL" id="SLM18826.1"/>
    </source>
</evidence>
<accession>A0A3P3XR84</accession>
<dbReference type="AlphaFoldDB" id="A0A3P3XR84"/>
<gene>
    <name evidence="1" type="ORF">SPIRO4BDMA_50341</name>
</gene>
<dbReference type="EMBL" id="FWDO01000005">
    <property type="protein sequence ID" value="SLM18826.1"/>
    <property type="molecule type" value="Genomic_DNA"/>
</dbReference>
<protein>
    <submittedName>
        <fullName evidence="1">Uncharacterized protein</fullName>
    </submittedName>
</protein>
<organism evidence="1">
    <name type="scientific">uncultured spirochete</name>
    <dbReference type="NCBI Taxonomy" id="156406"/>
    <lineage>
        <taxon>Bacteria</taxon>
        <taxon>Pseudomonadati</taxon>
        <taxon>Spirochaetota</taxon>
        <taxon>Spirochaetia</taxon>
        <taxon>Spirochaetales</taxon>
        <taxon>environmental samples</taxon>
    </lineage>
</organism>
<name>A0A3P3XR84_9SPIR</name>
<proteinExistence type="predicted"/>
<reference evidence="1" key="1">
    <citation type="submission" date="2017-02" db="EMBL/GenBank/DDBJ databases">
        <authorList>
            <person name="Regsiter A."/>
            <person name="William W."/>
        </authorList>
    </citation>
    <scope>NUCLEOTIDE SEQUENCE</scope>
    <source>
        <strain evidence="1">BdmA 4</strain>
    </source>
</reference>
<sequence length="119" mass="13122">MKPEIKAMNDLLDALSGLAARDWTAQEISKALGRALPAIPRPAIEILIGLTEEKFRSNPSRGPLVIVTFAGVLLRQYDGTPLTLSEWRELRDLVSDCADELDMDTVTYAMSLIMDYGAL</sequence>